<evidence type="ECO:0000256" key="1">
    <source>
        <dbReference type="SAM" id="SignalP"/>
    </source>
</evidence>
<dbReference type="Proteomes" id="UP001168380">
    <property type="component" value="Unassembled WGS sequence"/>
</dbReference>
<dbReference type="PROSITE" id="PS51257">
    <property type="entry name" value="PROKAR_LIPOPROTEIN"/>
    <property type="match status" value="1"/>
</dbReference>
<feature type="signal peptide" evidence="1">
    <location>
        <begin position="1"/>
        <end position="19"/>
    </location>
</feature>
<organism evidence="2 3">
    <name type="scientific">Gilvimarinus algae</name>
    <dbReference type="NCBI Taxonomy" id="3058037"/>
    <lineage>
        <taxon>Bacteria</taxon>
        <taxon>Pseudomonadati</taxon>
        <taxon>Pseudomonadota</taxon>
        <taxon>Gammaproteobacteria</taxon>
        <taxon>Cellvibrionales</taxon>
        <taxon>Cellvibrionaceae</taxon>
        <taxon>Gilvimarinus</taxon>
    </lineage>
</organism>
<keyword evidence="1" id="KW-0732">Signal</keyword>
<evidence type="ECO:0000313" key="2">
    <source>
        <dbReference type="EMBL" id="MDO3383469.1"/>
    </source>
</evidence>
<evidence type="ECO:0000313" key="3">
    <source>
        <dbReference type="Proteomes" id="UP001168380"/>
    </source>
</evidence>
<keyword evidence="3" id="KW-1185">Reference proteome</keyword>
<gene>
    <name evidence="2" type="ORF">QWI16_14910</name>
</gene>
<dbReference type="EMBL" id="JAULRT010000062">
    <property type="protein sequence ID" value="MDO3383469.1"/>
    <property type="molecule type" value="Genomic_DNA"/>
</dbReference>
<proteinExistence type="predicted"/>
<feature type="chain" id="PRO_5046744701" description="Lipoprotein" evidence="1">
    <location>
        <begin position="20"/>
        <end position="162"/>
    </location>
</feature>
<accession>A0ABT8TJ03</accession>
<evidence type="ECO:0008006" key="4">
    <source>
        <dbReference type="Google" id="ProtNLM"/>
    </source>
</evidence>
<sequence length="162" mass="17443">MRGALVLLACVLLAGCARQPLLPDAAHCVAPEPATLLVRSGDTRLVVRSERQGDEPVFVALDMLGSPLFSARQEGAALKVQSSGLYRGPDAVSLLQGLSWWQIRERITAQCAGASGLELITEERGLTLNRGPVVVWQWRADQPQRFDLPEAGISVKVDEASS</sequence>
<name>A0ABT8TJ03_9GAMM</name>
<protein>
    <recommendedName>
        <fullName evidence="4">Lipoprotein</fullName>
    </recommendedName>
</protein>
<dbReference type="RefSeq" id="WP_302714252.1">
    <property type="nucleotide sequence ID" value="NZ_JAULRT010000062.1"/>
</dbReference>
<reference evidence="2" key="1">
    <citation type="submission" date="2023-07" db="EMBL/GenBank/DDBJ databases">
        <title>Gilvimarinus algae sp. nov., isolated from the surface of Kelp.</title>
        <authorList>
            <person name="Sun Y.Y."/>
            <person name="Gong Y."/>
            <person name="Du Z.J."/>
        </authorList>
    </citation>
    <scope>NUCLEOTIDE SEQUENCE</scope>
    <source>
        <strain evidence="2">SDUM040014</strain>
    </source>
</reference>
<comment type="caution">
    <text evidence="2">The sequence shown here is derived from an EMBL/GenBank/DDBJ whole genome shotgun (WGS) entry which is preliminary data.</text>
</comment>